<evidence type="ECO:0000256" key="1">
    <source>
        <dbReference type="SAM" id="Phobius"/>
    </source>
</evidence>
<keyword evidence="1" id="KW-0472">Membrane</keyword>
<dbReference type="Proteomes" id="UP000199245">
    <property type="component" value="Unassembled WGS sequence"/>
</dbReference>
<accession>A0A1G6NNK4</accession>
<proteinExistence type="predicted"/>
<evidence type="ECO:0000313" key="2">
    <source>
        <dbReference type="EMBL" id="SDC68755.1"/>
    </source>
</evidence>
<dbReference type="AlphaFoldDB" id="A0A1G6NNK4"/>
<organism evidence="2 3">
    <name type="scientific">Bradyrhizobium brasilense</name>
    <dbReference type="NCBI Taxonomy" id="1419277"/>
    <lineage>
        <taxon>Bacteria</taxon>
        <taxon>Pseudomonadati</taxon>
        <taxon>Pseudomonadota</taxon>
        <taxon>Alphaproteobacteria</taxon>
        <taxon>Hyphomicrobiales</taxon>
        <taxon>Nitrobacteraceae</taxon>
        <taxon>Bradyrhizobium</taxon>
    </lineage>
</organism>
<protein>
    <submittedName>
        <fullName evidence="2">Uncharacterized protein</fullName>
    </submittedName>
</protein>
<keyword evidence="1" id="KW-0812">Transmembrane</keyword>
<dbReference type="EMBL" id="FMZW01000004">
    <property type="protein sequence ID" value="SDC68755.1"/>
    <property type="molecule type" value="Genomic_DNA"/>
</dbReference>
<dbReference type="RefSeq" id="WP_283809492.1">
    <property type="nucleotide sequence ID" value="NZ_FMZW01000004.1"/>
</dbReference>
<reference evidence="2 3" key="1">
    <citation type="submission" date="2016-10" db="EMBL/GenBank/DDBJ databases">
        <authorList>
            <person name="de Groot N.N."/>
        </authorList>
    </citation>
    <scope>NUCLEOTIDE SEQUENCE [LARGE SCALE GENOMIC DNA]</scope>
    <source>
        <strain evidence="2 3">R5</strain>
    </source>
</reference>
<name>A0A1G6NNK4_9BRAD</name>
<evidence type="ECO:0000313" key="3">
    <source>
        <dbReference type="Proteomes" id="UP000199245"/>
    </source>
</evidence>
<keyword evidence="1" id="KW-1133">Transmembrane helix</keyword>
<feature type="transmembrane region" description="Helical" evidence="1">
    <location>
        <begin position="12"/>
        <end position="37"/>
    </location>
</feature>
<sequence length="41" mass="4224">MTSHAQSQRLALTAHLLGLGTGVTMIIGLVPAALALLRTLI</sequence>
<gene>
    <name evidence="2" type="ORF">SAMN05216337_1004172</name>
</gene>